<dbReference type="EMBL" id="MTJL01000012">
    <property type="protein sequence ID" value="OMI06762.1"/>
    <property type="molecule type" value="Genomic_DNA"/>
</dbReference>
<accession>A0A1R1QQ37</accession>
<keyword evidence="2" id="KW-1185">Reference proteome</keyword>
<evidence type="ECO:0000313" key="2">
    <source>
        <dbReference type="Proteomes" id="UP000187367"/>
    </source>
</evidence>
<accession>A0A1R1S2W9</accession>
<reference evidence="1 2" key="1">
    <citation type="submission" date="2017-01" db="EMBL/GenBank/DDBJ databases">
        <title>Bacillus phylogenomics.</title>
        <authorList>
            <person name="Dunlap C."/>
        </authorList>
    </citation>
    <scope>NUCLEOTIDE SEQUENCE [LARGE SCALE GENOMIC DNA]</scope>
    <source>
        <strain evidence="1 2">NRRL B-41282</strain>
    </source>
</reference>
<protein>
    <recommendedName>
        <fullName evidence="3">GNAT family N-acetyltransferase</fullName>
    </recommendedName>
</protein>
<evidence type="ECO:0008006" key="3">
    <source>
        <dbReference type="Google" id="ProtNLM"/>
    </source>
</evidence>
<dbReference type="AlphaFoldDB" id="A0A1R1S2W9"/>
<dbReference type="InterPro" id="IPR016181">
    <property type="entry name" value="Acyl_CoA_acyltransferase"/>
</dbReference>
<dbReference type="SUPFAM" id="SSF55729">
    <property type="entry name" value="Acyl-CoA N-acyltransferases (Nat)"/>
    <property type="match status" value="1"/>
</dbReference>
<name>A0A1R1S2W9_9BACI</name>
<organism evidence="1 2">
    <name type="scientific">Bacillus swezeyi</name>
    <dbReference type="NCBI Taxonomy" id="1925020"/>
    <lineage>
        <taxon>Bacteria</taxon>
        <taxon>Bacillati</taxon>
        <taxon>Bacillota</taxon>
        <taxon>Bacilli</taxon>
        <taxon>Bacillales</taxon>
        <taxon>Bacillaceae</taxon>
        <taxon>Bacillus</taxon>
    </lineage>
</organism>
<gene>
    <name evidence="1" type="ORF">BW143_08385</name>
</gene>
<dbReference type="GeneID" id="92790096"/>
<comment type="caution">
    <text evidence="1">The sequence shown here is derived from an EMBL/GenBank/DDBJ whole genome shotgun (WGS) entry which is preliminary data.</text>
</comment>
<evidence type="ECO:0000313" key="1">
    <source>
        <dbReference type="EMBL" id="OMI06762.1"/>
    </source>
</evidence>
<dbReference type="Proteomes" id="UP000187367">
    <property type="component" value="Unassembled WGS sequence"/>
</dbReference>
<dbReference type="OrthoDB" id="2233009at2"/>
<proteinExistence type="predicted"/>
<sequence>MLTEEELQKDSSDLQKELNDLQFQLFRMRENMKDISKDSRVLGIDQSKDDEWMIVHSIDDGRTCKIMLSDCQSPYRGRCDFSLVASYSAEERAIHIGDIKGPAGYGYGSICMKYLKEKAREHNIPVITGDIAERDWDHVNRLIHFYEKHHFDVTIDPDAKSGEIQWYDV</sequence>
<dbReference type="RefSeq" id="WP_076758489.1">
    <property type="nucleotide sequence ID" value="NZ_CP133085.1"/>
</dbReference>